<evidence type="ECO:0000256" key="7">
    <source>
        <dbReference type="ARBA" id="ARBA00022679"/>
    </source>
</evidence>
<comment type="similarity">
    <text evidence="5 20">In the N-terminal section; belongs to the N-acetylglucosamine-1-phosphate uridyltransferase family.</text>
</comment>
<evidence type="ECO:0000256" key="9">
    <source>
        <dbReference type="ARBA" id="ARBA00022723"/>
    </source>
</evidence>
<feature type="binding site" evidence="20">
    <location>
        <position position="140"/>
    </location>
    <ligand>
        <name>UDP-N-acetyl-alpha-D-glucosamine</name>
        <dbReference type="ChEBI" id="CHEBI:57705"/>
    </ligand>
</feature>
<dbReference type="CDD" id="cd02540">
    <property type="entry name" value="GT2_GlmU_N_bac"/>
    <property type="match status" value="1"/>
</dbReference>
<dbReference type="Pfam" id="PF00483">
    <property type="entry name" value="NTP_transferase"/>
    <property type="match status" value="1"/>
</dbReference>
<keyword evidence="10 20" id="KW-0677">Repeat</keyword>
<sequence>MTAKFAIILAAGQGTRMKSKLYKVLHPVCGKAMVDHVLSQVEKDNVDQIVTIVGHGAEKVQETLGDRTKYALQEEQLGTGHAVLQAEKMLGSKDGMTLVTCGDTPLFMAETFAKLFEYHEKNGDVATVLTAKADDPFGYGRVIRNAVGEVEKIVEQKDATPEEAKVDEINTGVYVFDNQALFKALHQVNNDNAQGEYYLPDVIGIFQNAGKKVGAFEMDDFEESMGVNDRIALAKATKVMQRRINEKHMRNGVTIIDPDNTYIDAGVQIGADTVIEPGVQLKGKTIIGEDCVIGAHSQIRDCKIEDGVTVTASYLEESVMHKNSNIGPYSHLRPLADIGENVHIGNFVEVKKAEIGKNTKVGHLTYVGDATLGKNINVGCGTIFINYDGMNKHHTNVGDYSFIGSGANLVAPLEIEDHAYVAAGSTITNDVPAHAMGIGRGRQVNKEGYYDRYPVAEAAKKAEKADKD</sequence>
<feature type="binding site" evidence="20">
    <location>
        <position position="423"/>
    </location>
    <ligand>
        <name>acetyl-CoA</name>
        <dbReference type="ChEBI" id="CHEBI:57288"/>
    </ligand>
</feature>
<dbReference type="Gene3D" id="3.90.550.10">
    <property type="entry name" value="Spore Coat Polysaccharide Biosynthesis Protein SpsA, Chain A"/>
    <property type="match status" value="1"/>
</dbReference>
<protein>
    <recommendedName>
        <fullName evidence="20">Bifunctional protein GlmU</fullName>
    </recommendedName>
    <domain>
        <recommendedName>
            <fullName evidence="20">UDP-N-acetylglucosamine pyrophosphorylase</fullName>
            <ecNumber evidence="20">2.7.7.23</ecNumber>
        </recommendedName>
        <alternativeName>
            <fullName evidence="20">N-acetylglucosamine-1-phosphate uridyltransferase</fullName>
        </alternativeName>
    </domain>
    <domain>
        <recommendedName>
            <fullName evidence="20">Glucosamine-1-phosphate N-acetyltransferase</fullName>
            <ecNumber evidence="20">2.3.1.157</ecNumber>
        </recommendedName>
    </domain>
</protein>
<dbReference type="STRING" id="1423820.FC64_GL001393"/>
<dbReference type="InterPro" id="IPR001451">
    <property type="entry name" value="Hexapep"/>
</dbReference>
<feature type="region of interest" description="Linker" evidence="20">
    <location>
        <begin position="231"/>
        <end position="251"/>
    </location>
</feature>
<name>A0A0R1ZB28_9LACO</name>
<evidence type="ECO:0000256" key="10">
    <source>
        <dbReference type="ARBA" id="ARBA00022737"/>
    </source>
</evidence>
<dbReference type="UniPathway" id="UPA00973"/>
<dbReference type="RefSeq" id="WP_057907213.1">
    <property type="nucleotide sequence ID" value="NZ_AYYZ01000030.1"/>
</dbReference>
<comment type="caution">
    <text evidence="20">Lacks conserved residue(s) required for the propagation of feature annotation.</text>
</comment>
<dbReference type="GO" id="GO:0003977">
    <property type="term" value="F:UDP-N-acetylglucosamine diphosphorylase activity"/>
    <property type="evidence" value="ECO:0007669"/>
    <property type="project" value="UniProtKB-UniRule"/>
</dbReference>
<feature type="binding site" evidence="20">
    <location>
        <position position="366"/>
    </location>
    <ligand>
        <name>UDP-N-acetyl-alpha-D-glucosamine</name>
        <dbReference type="ChEBI" id="CHEBI:57705"/>
    </ligand>
</feature>
<feature type="binding site" evidence="20">
    <location>
        <position position="228"/>
    </location>
    <ligand>
        <name>UDP-N-acetyl-alpha-D-glucosamine</name>
        <dbReference type="ChEBI" id="CHEBI:57705"/>
    </ligand>
</feature>
<dbReference type="GO" id="GO:0006048">
    <property type="term" value="P:UDP-N-acetylglucosamine biosynthetic process"/>
    <property type="evidence" value="ECO:0007669"/>
    <property type="project" value="UniProtKB-UniPathway"/>
</dbReference>
<evidence type="ECO:0000256" key="17">
    <source>
        <dbReference type="ARBA" id="ARBA00048247"/>
    </source>
</evidence>
<feature type="region of interest" description="Pyrophosphorylase" evidence="20">
    <location>
        <begin position="1"/>
        <end position="230"/>
    </location>
</feature>
<dbReference type="AlphaFoldDB" id="A0A0R1ZB28"/>
<gene>
    <name evidence="20" type="primary">glmU</name>
    <name evidence="22" type="ORF">FC64_GL001393</name>
</gene>
<feature type="binding site" evidence="20">
    <location>
        <position position="228"/>
    </location>
    <ligand>
        <name>Mg(2+)</name>
        <dbReference type="ChEBI" id="CHEBI:18420"/>
    </ligand>
</feature>
<keyword evidence="6 20" id="KW-0963">Cytoplasm</keyword>
<feature type="domain" description="Nucleotidyl transferase" evidence="21">
    <location>
        <begin position="6"/>
        <end position="220"/>
    </location>
</feature>
<keyword evidence="7 20" id="KW-0808">Transferase</keyword>
<evidence type="ECO:0000313" key="23">
    <source>
        <dbReference type="Proteomes" id="UP000051291"/>
    </source>
</evidence>
<evidence type="ECO:0000256" key="20">
    <source>
        <dbReference type="HAMAP-Rule" id="MF_01631"/>
    </source>
</evidence>
<keyword evidence="15 20" id="KW-0012">Acyltransferase</keyword>
<evidence type="ECO:0000256" key="13">
    <source>
        <dbReference type="ARBA" id="ARBA00022984"/>
    </source>
</evidence>
<feature type="binding site" evidence="20">
    <location>
        <position position="155"/>
    </location>
    <ligand>
        <name>UDP-N-acetyl-alpha-D-glucosamine</name>
        <dbReference type="ChEBI" id="CHEBI:57705"/>
    </ligand>
</feature>
<reference evidence="22 23" key="1">
    <citation type="journal article" date="2015" name="Genome Announc.">
        <title>Expanding the biotechnology potential of lactobacilli through comparative genomics of 213 strains and associated genera.</title>
        <authorList>
            <person name="Sun Z."/>
            <person name="Harris H.M."/>
            <person name="McCann A."/>
            <person name="Guo C."/>
            <person name="Argimon S."/>
            <person name="Zhang W."/>
            <person name="Yang X."/>
            <person name="Jeffery I.B."/>
            <person name="Cooney J.C."/>
            <person name="Kagawa T.F."/>
            <person name="Liu W."/>
            <person name="Song Y."/>
            <person name="Salvetti E."/>
            <person name="Wrobel A."/>
            <person name="Rasinkangas P."/>
            <person name="Parkhill J."/>
            <person name="Rea M.C."/>
            <person name="O'Sullivan O."/>
            <person name="Ritari J."/>
            <person name="Douillard F.P."/>
            <person name="Paul Ross R."/>
            <person name="Yang R."/>
            <person name="Briner A.E."/>
            <person name="Felis G.E."/>
            <person name="de Vos W.M."/>
            <person name="Barrangou R."/>
            <person name="Klaenhammer T.R."/>
            <person name="Caufield P.W."/>
            <person name="Cui Y."/>
            <person name="Zhang H."/>
            <person name="O'Toole P.W."/>
        </authorList>
    </citation>
    <scope>NUCLEOTIDE SEQUENCE [LARGE SCALE GENOMIC DNA]</scope>
    <source>
        <strain evidence="22 23">DSM 20653</strain>
    </source>
</reference>
<dbReference type="GO" id="GO:0016020">
    <property type="term" value="C:membrane"/>
    <property type="evidence" value="ECO:0007669"/>
    <property type="project" value="GOC"/>
</dbReference>
<evidence type="ECO:0000256" key="19">
    <source>
        <dbReference type="ARBA" id="ARBA00049628"/>
    </source>
</evidence>
<dbReference type="PATRIC" id="fig|1423820.4.peg.1419"/>
<evidence type="ECO:0000256" key="15">
    <source>
        <dbReference type="ARBA" id="ARBA00023315"/>
    </source>
</evidence>
<dbReference type="InterPro" id="IPR018357">
    <property type="entry name" value="Hexapep_transf_CS"/>
</dbReference>
<dbReference type="PANTHER" id="PTHR43584:SF3">
    <property type="entry name" value="BIFUNCTIONAL PROTEIN GLMU"/>
    <property type="match status" value="1"/>
</dbReference>
<keyword evidence="8 20" id="KW-0548">Nucleotidyltransferase</keyword>
<keyword evidence="13 20" id="KW-0573">Peptidoglycan synthesis</keyword>
<comment type="cofactor">
    <cofactor evidence="20">
        <name>Mg(2+)</name>
        <dbReference type="ChEBI" id="CHEBI:18420"/>
    </cofactor>
    <text evidence="20">Binds 1 Mg(2+) ion per subunit.</text>
</comment>
<comment type="similarity">
    <text evidence="4 20">In the C-terminal section; belongs to the transferase hexapeptide repeat family.</text>
</comment>
<comment type="subunit">
    <text evidence="20">Homotrimer.</text>
</comment>
<comment type="pathway">
    <text evidence="20">Bacterial outer membrane biogenesis; LPS lipid A biosynthesis.</text>
</comment>
<keyword evidence="16 20" id="KW-0961">Cell wall biogenesis/degradation</keyword>
<evidence type="ECO:0000256" key="4">
    <source>
        <dbReference type="ARBA" id="ARBA00007707"/>
    </source>
</evidence>
<organism evidence="22 23">
    <name type="scientific">Ligilactobacillus araffinosus DSM 20653</name>
    <dbReference type="NCBI Taxonomy" id="1423820"/>
    <lineage>
        <taxon>Bacteria</taxon>
        <taxon>Bacillati</taxon>
        <taxon>Bacillota</taxon>
        <taxon>Bacilli</taxon>
        <taxon>Lactobacillales</taxon>
        <taxon>Lactobacillaceae</taxon>
        <taxon>Ligilactobacillus</taxon>
    </lineage>
</organism>
<evidence type="ECO:0000256" key="16">
    <source>
        <dbReference type="ARBA" id="ARBA00023316"/>
    </source>
</evidence>
<dbReference type="HAMAP" id="MF_01631">
    <property type="entry name" value="GlmU"/>
    <property type="match status" value="1"/>
</dbReference>
<comment type="caution">
    <text evidence="22">The sequence shown here is derived from an EMBL/GenBank/DDBJ whole genome shotgun (WGS) entry which is preliminary data.</text>
</comment>
<feature type="binding site" evidence="20">
    <location>
        <position position="103"/>
    </location>
    <ligand>
        <name>Mg(2+)</name>
        <dbReference type="ChEBI" id="CHEBI:18420"/>
    </ligand>
</feature>
<comment type="catalytic activity">
    <reaction evidence="18 20">
        <text>N-acetyl-alpha-D-glucosamine 1-phosphate + UTP + H(+) = UDP-N-acetyl-alpha-D-glucosamine + diphosphate</text>
        <dbReference type="Rhea" id="RHEA:13509"/>
        <dbReference type="ChEBI" id="CHEBI:15378"/>
        <dbReference type="ChEBI" id="CHEBI:33019"/>
        <dbReference type="ChEBI" id="CHEBI:46398"/>
        <dbReference type="ChEBI" id="CHEBI:57705"/>
        <dbReference type="ChEBI" id="CHEBI:57776"/>
        <dbReference type="EC" id="2.7.7.23"/>
    </reaction>
</comment>
<dbReference type="SUPFAM" id="SSF53448">
    <property type="entry name" value="Nucleotide-diphospho-sugar transferases"/>
    <property type="match status" value="1"/>
</dbReference>
<keyword evidence="12 20" id="KW-0133">Cell shape</keyword>
<dbReference type="GO" id="GO:0000902">
    <property type="term" value="P:cell morphogenesis"/>
    <property type="evidence" value="ECO:0007669"/>
    <property type="project" value="UniProtKB-UniRule"/>
</dbReference>
<dbReference type="UniPathway" id="UPA00113">
    <property type="reaction ID" value="UER00532"/>
</dbReference>
<dbReference type="EC" id="2.3.1.157" evidence="20"/>
<evidence type="ECO:0000259" key="21">
    <source>
        <dbReference type="Pfam" id="PF00483"/>
    </source>
</evidence>
<comment type="subcellular location">
    <subcellularLocation>
        <location evidence="1 20">Cytoplasm</location>
    </subcellularLocation>
</comment>
<feature type="binding site" evidence="20">
    <location>
        <position position="170"/>
    </location>
    <ligand>
        <name>UDP-N-acetyl-alpha-D-glucosamine</name>
        <dbReference type="ChEBI" id="CHEBI:57705"/>
    </ligand>
</feature>
<keyword evidence="9 20" id="KW-0479">Metal-binding</keyword>
<feature type="binding site" evidence="20">
    <location>
        <position position="405"/>
    </location>
    <ligand>
        <name>acetyl-CoA</name>
        <dbReference type="ChEBI" id="CHEBI:57288"/>
    </ligand>
</feature>
<dbReference type="InterPro" id="IPR011004">
    <property type="entry name" value="Trimer_LpxA-like_sf"/>
</dbReference>
<evidence type="ECO:0000256" key="14">
    <source>
        <dbReference type="ARBA" id="ARBA00023268"/>
    </source>
</evidence>
<evidence type="ECO:0000256" key="11">
    <source>
        <dbReference type="ARBA" id="ARBA00022842"/>
    </source>
</evidence>
<feature type="binding site" evidence="20">
    <location>
        <position position="333"/>
    </location>
    <ligand>
        <name>UDP-N-acetyl-alpha-D-glucosamine</name>
        <dbReference type="ChEBI" id="CHEBI:57705"/>
    </ligand>
</feature>
<keyword evidence="14 20" id="KW-0511">Multifunctional enzyme</keyword>
<dbReference type="InterPro" id="IPR029044">
    <property type="entry name" value="Nucleotide-diphossugar_trans"/>
</dbReference>
<feature type="binding site" evidence="20">
    <location>
        <position position="351"/>
    </location>
    <ligand>
        <name>UDP-N-acetyl-alpha-D-glucosamine</name>
        <dbReference type="ChEBI" id="CHEBI:57705"/>
    </ligand>
</feature>
<dbReference type="GO" id="GO:0000287">
    <property type="term" value="F:magnesium ion binding"/>
    <property type="evidence" value="ECO:0007669"/>
    <property type="project" value="UniProtKB-UniRule"/>
</dbReference>
<feature type="binding site" evidence="20">
    <location>
        <position position="440"/>
    </location>
    <ligand>
        <name>acetyl-CoA</name>
        <dbReference type="ChEBI" id="CHEBI:57288"/>
    </ligand>
</feature>
<evidence type="ECO:0000256" key="8">
    <source>
        <dbReference type="ARBA" id="ARBA00022695"/>
    </source>
</evidence>
<dbReference type="InterPro" id="IPR038009">
    <property type="entry name" value="GlmU_C_LbH"/>
</dbReference>
<feature type="binding site" evidence="20">
    <location>
        <begin position="78"/>
        <end position="79"/>
    </location>
    <ligand>
        <name>UDP-N-acetyl-alpha-D-glucosamine</name>
        <dbReference type="ChEBI" id="CHEBI:57705"/>
    </ligand>
</feature>
<dbReference type="InterPro" id="IPR005835">
    <property type="entry name" value="NTP_transferase_dom"/>
</dbReference>
<dbReference type="Pfam" id="PF00132">
    <property type="entry name" value="Hexapep"/>
    <property type="match status" value="1"/>
</dbReference>
<feature type="active site" description="Proton acceptor" evidence="20">
    <location>
        <position position="363"/>
    </location>
</feature>
<comment type="catalytic activity">
    <reaction evidence="17 20">
        <text>alpha-D-glucosamine 1-phosphate + acetyl-CoA = N-acetyl-alpha-D-glucosamine 1-phosphate + CoA + H(+)</text>
        <dbReference type="Rhea" id="RHEA:13725"/>
        <dbReference type="ChEBI" id="CHEBI:15378"/>
        <dbReference type="ChEBI" id="CHEBI:57287"/>
        <dbReference type="ChEBI" id="CHEBI:57288"/>
        <dbReference type="ChEBI" id="CHEBI:57776"/>
        <dbReference type="ChEBI" id="CHEBI:58516"/>
        <dbReference type="EC" id="2.3.1.157"/>
    </reaction>
</comment>
<dbReference type="Proteomes" id="UP000051291">
    <property type="component" value="Unassembled WGS sequence"/>
</dbReference>
<accession>A0A0R1ZB28</accession>
<feature type="binding site" evidence="20">
    <location>
        <position position="377"/>
    </location>
    <ligand>
        <name>UDP-N-acetyl-alpha-D-glucosamine</name>
        <dbReference type="ChEBI" id="CHEBI:57705"/>
    </ligand>
</feature>
<feature type="binding site" evidence="20">
    <location>
        <position position="73"/>
    </location>
    <ligand>
        <name>UDP-N-acetyl-alpha-D-glucosamine</name>
        <dbReference type="ChEBI" id="CHEBI:57705"/>
    </ligand>
</feature>
<evidence type="ECO:0000256" key="6">
    <source>
        <dbReference type="ARBA" id="ARBA00022490"/>
    </source>
</evidence>
<evidence type="ECO:0000256" key="3">
    <source>
        <dbReference type="ARBA" id="ARBA00005208"/>
    </source>
</evidence>
<dbReference type="Gene3D" id="2.160.10.10">
    <property type="entry name" value="Hexapeptide repeat proteins"/>
    <property type="match status" value="1"/>
</dbReference>
<dbReference type="GO" id="GO:0008360">
    <property type="term" value="P:regulation of cell shape"/>
    <property type="evidence" value="ECO:0007669"/>
    <property type="project" value="UniProtKB-KW"/>
</dbReference>
<dbReference type="PANTHER" id="PTHR43584">
    <property type="entry name" value="NUCLEOTIDYL TRANSFERASE"/>
    <property type="match status" value="1"/>
</dbReference>
<feature type="binding site" evidence="20">
    <location>
        <position position="23"/>
    </location>
    <ligand>
        <name>UDP-N-acetyl-alpha-D-glucosamine</name>
        <dbReference type="ChEBI" id="CHEBI:57705"/>
    </ligand>
</feature>
<dbReference type="EMBL" id="AYYZ01000030">
    <property type="protein sequence ID" value="KRM51583.1"/>
    <property type="molecule type" value="Genomic_DNA"/>
</dbReference>
<feature type="region of interest" description="N-acetyltransferase" evidence="20">
    <location>
        <begin position="252"/>
        <end position="468"/>
    </location>
</feature>
<evidence type="ECO:0000256" key="1">
    <source>
        <dbReference type="ARBA" id="ARBA00004496"/>
    </source>
</evidence>
<keyword evidence="11 20" id="KW-0460">Magnesium</keyword>
<feature type="binding site" evidence="20">
    <location>
        <begin position="386"/>
        <end position="387"/>
    </location>
    <ligand>
        <name>acetyl-CoA</name>
        <dbReference type="ChEBI" id="CHEBI:57288"/>
    </ligand>
</feature>
<evidence type="ECO:0000256" key="18">
    <source>
        <dbReference type="ARBA" id="ARBA00048493"/>
    </source>
</evidence>
<dbReference type="InterPro" id="IPR050065">
    <property type="entry name" value="GlmU-like"/>
</dbReference>
<evidence type="ECO:0000256" key="12">
    <source>
        <dbReference type="ARBA" id="ARBA00022960"/>
    </source>
</evidence>
<dbReference type="SUPFAM" id="SSF51161">
    <property type="entry name" value="Trimeric LpxA-like enzymes"/>
    <property type="match status" value="1"/>
</dbReference>
<dbReference type="GO" id="GO:0019134">
    <property type="term" value="F:glucosamine-1-phosphate N-acetyltransferase activity"/>
    <property type="evidence" value="ECO:0007669"/>
    <property type="project" value="UniProtKB-UniRule"/>
</dbReference>
<dbReference type="PROSITE" id="PS00101">
    <property type="entry name" value="HEXAPEP_TRANSFERASES"/>
    <property type="match status" value="1"/>
</dbReference>
<comment type="pathway">
    <text evidence="2 20">Nucleotide-sugar biosynthesis; UDP-N-acetyl-alpha-D-glucosamine biosynthesis; N-acetyl-alpha-D-glucosamine 1-phosphate from alpha-D-glucosamine 6-phosphate (route II): step 2/2.</text>
</comment>
<dbReference type="NCBIfam" id="NF010934">
    <property type="entry name" value="PRK14354.1"/>
    <property type="match status" value="1"/>
</dbReference>
<dbReference type="InterPro" id="IPR005882">
    <property type="entry name" value="Bifunctional_GlmU"/>
</dbReference>
<comment type="pathway">
    <text evidence="3 20">Nucleotide-sugar biosynthesis; UDP-N-acetyl-alpha-D-glucosamine biosynthesis; UDP-N-acetyl-alpha-D-glucosamine from N-acetyl-alpha-D-glucosamine 1-phosphate: step 1/1.</text>
</comment>
<dbReference type="CDD" id="cd03353">
    <property type="entry name" value="LbH_GlmU_C"/>
    <property type="match status" value="1"/>
</dbReference>
<dbReference type="GO" id="GO:0009245">
    <property type="term" value="P:lipid A biosynthetic process"/>
    <property type="evidence" value="ECO:0007669"/>
    <property type="project" value="UniProtKB-UniRule"/>
</dbReference>
<dbReference type="EC" id="2.7.7.23" evidence="20"/>
<proteinExistence type="inferred from homology"/>
<keyword evidence="23" id="KW-1185">Reference proteome</keyword>
<evidence type="ECO:0000256" key="5">
    <source>
        <dbReference type="ARBA" id="ARBA00007947"/>
    </source>
</evidence>
<dbReference type="GO" id="GO:0071555">
    <property type="term" value="P:cell wall organization"/>
    <property type="evidence" value="ECO:0007669"/>
    <property type="project" value="UniProtKB-KW"/>
</dbReference>
<evidence type="ECO:0000256" key="2">
    <source>
        <dbReference type="ARBA" id="ARBA00005166"/>
    </source>
</evidence>
<dbReference type="GO" id="GO:0005737">
    <property type="term" value="C:cytoplasm"/>
    <property type="evidence" value="ECO:0007669"/>
    <property type="project" value="UniProtKB-SubCell"/>
</dbReference>
<dbReference type="Pfam" id="PF14602">
    <property type="entry name" value="Hexapep_2"/>
    <property type="match status" value="1"/>
</dbReference>
<feature type="binding site" evidence="20">
    <location>
        <begin position="9"/>
        <end position="12"/>
    </location>
    <ligand>
        <name>UDP-N-acetyl-alpha-D-glucosamine</name>
        <dbReference type="ChEBI" id="CHEBI:57705"/>
    </ligand>
</feature>
<evidence type="ECO:0000313" key="22">
    <source>
        <dbReference type="EMBL" id="KRM51583.1"/>
    </source>
</evidence>
<dbReference type="GO" id="GO:0009252">
    <property type="term" value="P:peptidoglycan biosynthetic process"/>
    <property type="evidence" value="ECO:0007669"/>
    <property type="project" value="UniProtKB-UniRule"/>
</dbReference>
<dbReference type="NCBIfam" id="TIGR01173">
    <property type="entry name" value="glmU"/>
    <property type="match status" value="1"/>
</dbReference>
<comment type="function">
    <text evidence="19 20">Catalyzes the last two sequential reactions in the de novo biosynthetic pathway for UDP-N-acetylglucosamine (UDP-GlcNAc). The C-terminal domain catalyzes the transfer of acetyl group from acetyl coenzyme A to glucosamine-1-phosphate (GlcN-1-P) to produce N-acetylglucosamine-1-phosphate (GlcNAc-1-P), which is converted into UDP-GlcNAc by the transfer of uridine 5-monophosphate (from uridine 5-triphosphate), a reaction catalyzed by the N-terminal domain.</text>
</comment>